<evidence type="ECO:0000259" key="1">
    <source>
        <dbReference type="Pfam" id="PF17194"/>
    </source>
</evidence>
<dbReference type="RefSeq" id="WP_176105604.1">
    <property type="nucleotide sequence ID" value="NZ_JAALDK010000001.1"/>
</dbReference>
<evidence type="ECO:0000313" key="3">
    <source>
        <dbReference type="Proteomes" id="UP000594380"/>
    </source>
</evidence>
<dbReference type="InterPro" id="IPR033455">
    <property type="entry name" value="AbiEi_3_N"/>
</dbReference>
<evidence type="ECO:0000313" key="2">
    <source>
        <dbReference type="EMBL" id="NUX98887.1"/>
    </source>
</evidence>
<feature type="domain" description="Transcriptional regulator AbiEi antitoxin N-terminal" evidence="1">
    <location>
        <begin position="5"/>
        <end position="90"/>
    </location>
</feature>
<dbReference type="Pfam" id="PF17194">
    <property type="entry name" value="AbiEi_3_N"/>
    <property type="match status" value="1"/>
</dbReference>
<sequence>MIQLVQLLMDFAPRGEPMDLTLLARFGIEAGDASCLVEGGWLRQLAGGAFLLRGDSPTPDGTVAFLAREIPGLHVGGKAALDMQGMRNYLYARPRVNLWGNVPHDFPEWVKELLLPTYEHERLFNEGLKAGYAVSALPARNPGMPVSAPERAILEHLAGSAQSGMLREDNASLVGMLRNFRLNVLQELADHCVRRDVVWALKFLGEDENFAWAKQLEC</sequence>
<reference evidence="2 3" key="1">
    <citation type="submission" date="2020-02" db="EMBL/GenBank/DDBJ databases">
        <title>Paraburkholderia simonii sp. nov. and Paraburkholderia youngii sp. nov. Brazilian and Mexican Mimosa-associated rhizobia.</title>
        <authorList>
            <person name="Mavima L."/>
            <person name="Beukes C.W."/>
            <person name="Chan W.Y."/>
            <person name="Palmer M."/>
            <person name="De Meyer S.E."/>
            <person name="James E.K."/>
            <person name="Venter S.N."/>
            <person name="Steenkamp E.T."/>
        </authorList>
    </citation>
    <scope>NUCLEOTIDE SEQUENCE [LARGE SCALE GENOMIC DNA]</scope>
    <source>
        <strain evidence="2 3">JPY169</strain>
    </source>
</reference>
<dbReference type="InterPro" id="IPR021561">
    <property type="entry name" value="AbiEi_3"/>
</dbReference>
<dbReference type="EMBL" id="JAALDK010000001">
    <property type="protein sequence ID" value="NUX98887.1"/>
    <property type="molecule type" value="Genomic_DNA"/>
</dbReference>
<proteinExistence type="predicted"/>
<accession>A0A7Y6JWB8</accession>
<protein>
    <recommendedName>
        <fullName evidence="1">Transcriptional regulator AbiEi antitoxin N-terminal domain-containing protein</fullName>
    </recommendedName>
</protein>
<dbReference type="GeneID" id="301099478"/>
<dbReference type="Pfam" id="PF11459">
    <property type="entry name" value="AbiEi_3"/>
    <property type="match status" value="1"/>
</dbReference>
<comment type="caution">
    <text evidence="2">The sequence shown here is derived from an EMBL/GenBank/DDBJ whole genome shotgun (WGS) entry which is preliminary data.</text>
</comment>
<gene>
    <name evidence="2" type="ORF">G5S42_03860</name>
</gene>
<organism evidence="2 3">
    <name type="scientific">Paraburkholderia youngii</name>
    <dbReference type="NCBI Taxonomy" id="2782701"/>
    <lineage>
        <taxon>Bacteria</taxon>
        <taxon>Pseudomonadati</taxon>
        <taxon>Pseudomonadota</taxon>
        <taxon>Betaproteobacteria</taxon>
        <taxon>Burkholderiales</taxon>
        <taxon>Burkholderiaceae</taxon>
        <taxon>Paraburkholderia</taxon>
    </lineage>
</organism>
<name>A0A7Y6JWB8_9BURK</name>
<dbReference type="AlphaFoldDB" id="A0A7Y6JWB8"/>
<dbReference type="Proteomes" id="UP000594380">
    <property type="component" value="Unassembled WGS sequence"/>
</dbReference>